<comment type="caution">
    <text evidence="1">The sequence shown here is derived from an EMBL/GenBank/DDBJ whole genome shotgun (WGS) entry which is preliminary data.</text>
</comment>
<proteinExistence type="predicted"/>
<protein>
    <submittedName>
        <fullName evidence="1">Uncharacterized protein</fullName>
    </submittedName>
</protein>
<dbReference type="EMBL" id="CM055739">
    <property type="protein sequence ID" value="KAJ8003495.1"/>
    <property type="molecule type" value="Genomic_DNA"/>
</dbReference>
<evidence type="ECO:0000313" key="2">
    <source>
        <dbReference type="Proteomes" id="UP001157502"/>
    </source>
</evidence>
<sequence>MASRRGGIWTPLLNPFPTGLSGLDRYHRRGKERRVISRETSLIWPVRFSFASKTISKRKLRQTRSLDPALIRNCGTQMDGNSGGRLRSQSPPGLRVEDAGALLSPPASPGHHWVKPPLPCSSGPSTPLDLSPTTSDVCFDYDVTVRGGAKRNTAWDVPFLVRSTSVPSAGSGSTLFSPRRWLQKKLQQTSSRAYIVWRSEVG</sequence>
<organism evidence="1 2">
    <name type="scientific">Dallia pectoralis</name>
    <name type="common">Alaska blackfish</name>
    <dbReference type="NCBI Taxonomy" id="75939"/>
    <lineage>
        <taxon>Eukaryota</taxon>
        <taxon>Metazoa</taxon>
        <taxon>Chordata</taxon>
        <taxon>Craniata</taxon>
        <taxon>Vertebrata</taxon>
        <taxon>Euteleostomi</taxon>
        <taxon>Actinopterygii</taxon>
        <taxon>Neopterygii</taxon>
        <taxon>Teleostei</taxon>
        <taxon>Protacanthopterygii</taxon>
        <taxon>Esociformes</taxon>
        <taxon>Umbridae</taxon>
        <taxon>Dallia</taxon>
    </lineage>
</organism>
<evidence type="ECO:0000313" key="1">
    <source>
        <dbReference type="EMBL" id="KAJ8003495.1"/>
    </source>
</evidence>
<reference evidence="1" key="1">
    <citation type="submission" date="2021-05" db="EMBL/GenBank/DDBJ databases">
        <authorList>
            <person name="Pan Q."/>
            <person name="Jouanno E."/>
            <person name="Zahm M."/>
            <person name="Klopp C."/>
            <person name="Cabau C."/>
            <person name="Louis A."/>
            <person name="Berthelot C."/>
            <person name="Parey E."/>
            <person name="Roest Crollius H."/>
            <person name="Montfort J."/>
            <person name="Robinson-Rechavi M."/>
            <person name="Bouchez O."/>
            <person name="Lampietro C."/>
            <person name="Lopez Roques C."/>
            <person name="Donnadieu C."/>
            <person name="Postlethwait J."/>
            <person name="Bobe J."/>
            <person name="Dillon D."/>
            <person name="Chandos A."/>
            <person name="von Hippel F."/>
            <person name="Guiguen Y."/>
        </authorList>
    </citation>
    <scope>NUCLEOTIDE SEQUENCE</scope>
    <source>
        <strain evidence="1">YG-Jan2019</strain>
    </source>
</reference>
<gene>
    <name evidence="1" type="ORF">DPEC_G00148910</name>
</gene>
<accession>A0ACC2GIZ9</accession>
<dbReference type="Proteomes" id="UP001157502">
    <property type="component" value="Chromosome 12"/>
</dbReference>
<keyword evidence="2" id="KW-1185">Reference proteome</keyword>
<name>A0ACC2GIZ9_DALPE</name>